<organism evidence="6 7">
    <name type="scientific">Daucus carota subsp. sativus</name>
    <name type="common">Carrot</name>
    <dbReference type="NCBI Taxonomy" id="79200"/>
    <lineage>
        <taxon>Eukaryota</taxon>
        <taxon>Viridiplantae</taxon>
        <taxon>Streptophyta</taxon>
        <taxon>Embryophyta</taxon>
        <taxon>Tracheophyta</taxon>
        <taxon>Spermatophyta</taxon>
        <taxon>Magnoliopsida</taxon>
        <taxon>eudicotyledons</taxon>
        <taxon>Gunneridae</taxon>
        <taxon>Pentapetalae</taxon>
        <taxon>asterids</taxon>
        <taxon>campanulids</taxon>
        <taxon>Apiales</taxon>
        <taxon>Apiaceae</taxon>
        <taxon>Apioideae</taxon>
        <taxon>Scandiceae</taxon>
        <taxon>Daucinae</taxon>
        <taxon>Daucus</taxon>
        <taxon>Daucus sect. Daucus</taxon>
    </lineage>
</organism>
<comment type="function">
    <text evidence="3">Transcription activator.</text>
</comment>
<evidence type="ECO:0000256" key="3">
    <source>
        <dbReference type="RuleBase" id="RU367127"/>
    </source>
</evidence>
<reference evidence="6" key="1">
    <citation type="journal article" date="2016" name="Nat. Genet.">
        <title>A high-quality carrot genome assembly provides new insights into carotenoid accumulation and asterid genome evolution.</title>
        <authorList>
            <person name="Iorizzo M."/>
            <person name="Ellison S."/>
            <person name="Senalik D."/>
            <person name="Zeng P."/>
            <person name="Satapoomin P."/>
            <person name="Huang J."/>
            <person name="Bowman M."/>
            <person name="Iovene M."/>
            <person name="Sanseverino W."/>
            <person name="Cavagnaro P."/>
            <person name="Yildiz M."/>
            <person name="Macko-Podgorni A."/>
            <person name="Moranska E."/>
            <person name="Grzebelus E."/>
            <person name="Grzebelus D."/>
            <person name="Ashrafi H."/>
            <person name="Zheng Z."/>
            <person name="Cheng S."/>
            <person name="Spooner D."/>
            <person name="Van Deynze A."/>
            <person name="Simon P."/>
        </authorList>
    </citation>
    <scope>NUCLEOTIDE SEQUENCE</scope>
    <source>
        <tissue evidence="6">Leaf</tissue>
    </source>
</reference>
<feature type="domain" description="WRC" evidence="5">
    <location>
        <begin position="218"/>
        <end position="262"/>
    </location>
</feature>
<reference evidence="6" key="2">
    <citation type="submission" date="2022-03" db="EMBL/GenBank/DDBJ databases">
        <title>Draft title - Genomic analysis of global carrot germplasm unveils the trajectory of domestication and the origin of high carotenoid orange carrot.</title>
        <authorList>
            <person name="Iorizzo M."/>
            <person name="Ellison S."/>
            <person name="Senalik D."/>
            <person name="Macko-Podgorni A."/>
            <person name="Grzebelus D."/>
            <person name="Bostan H."/>
            <person name="Rolling W."/>
            <person name="Curaba J."/>
            <person name="Simon P."/>
        </authorList>
    </citation>
    <scope>NUCLEOTIDE SEQUENCE</scope>
    <source>
        <tissue evidence="6">Leaf</tissue>
    </source>
</reference>
<keyword evidence="7" id="KW-1185">Reference proteome</keyword>
<dbReference type="EMBL" id="CP093344">
    <property type="protein sequence ID" value="WOG88529.1"/>
    <property type="molecule type" value="Genomic_DNA"/>
</dbReference>
<dbReference type="InterPro" id="IPR031137">
    <property type="entry name" value="GRF"/>
</dbReference>
<feature type="region of interest" description="Disordered" evidence="4">
    <location>
        <begin position="171"/>
        <end position="191"/>
    </location>
</feature>
<evidence type="ECO:0000259" key="5">
    <source>
        <dbReference type="PROSITE" id="PS51667"/>
    </source>
</evidence>
<feature type="domain" description="WRC" evidence="5">
    <location>
        <begin position="5"/>
        <end position="49"/>
    </location>
</feature>
<evidence type="ECO:0000256" key="4">
    <source>
        <dbReference type="SAM" id="MobiDB-lite"/>
    </source>
</evidence>
<dbReference type="PANTHER" id="PTHR31602:SF81">
    <property type="entry name" value="GROWTH-REGULATING FACTOR 9"/>
    <property type="match status" value="1"/>
</dbReference>
<dbReference type="Proteomes" id="UP000077755">
    <property type="component" value="Chromosome 2"/>
</dbReference>
<dbReference type="PANTHER" id="PTHR31602">
    <property type="entry name" value="GROWTH-REGULATING FACTOR 5"/>
    <property type="match status" value="1"/>
</dbReference>
<dbReference type="InterPro" id="IPR014977">
    <property type="entry name" value="WRC_dom"/>
</dbReference>
<name>A0AAF1AMD4_DAUCS</name>
<dbReference type="PROSITE" id="PS51667">
    <property type="entry name" value="WRC"/>
    <property type="match status" value="2"/>
</dbReference>
<dbReference type="GO" id="GO:0006351">
    <property type="term" value="P:DNA-templated transcription"/>
    <property type="evidence" value="ECO:0007669"/>
    <property type="project" value="UniProtKB-UniRule"/>
</dbReference>
<comment type="subcellular location">
    <subcellularLocation>
        <location evidence="3">Nucleus</location>
    </subcellularLocation>
</comment>
<keyword evidence="1 3" id="KW-0539">Nucleus</keyword>
<comment type="similarity">
    <text evidence="3">Belongs to the GRF family.</text>
</comment>
<feature type="compositionally biased region" description="Polar residues" evidence="4">
    <location>
        <begin position="171"/>
        <end position="180"/>
    </location>
</feature>
<accession>A0AAF1AMD4</accession>
<protein>
    <recommendedName>
        <fullName evidence="3">Growth-regulating factor</fullName>
    </recommendedName>
</protein>
<evidence type="ECO:0000256" key="1">
    <source>
        <dbReference type="ARBA" id="ARBA00023242"/>
    </source>
</evidence>
<evidence type="ECO:0000313" key="7">
    <source>
        <dbReference type="Proteomes" id="UP000077755"/>
    </source>
</evidence>
<keyword evidence="3" id="KW-0804">Transcription</keyword>
<evidence type="ECO:0000313" key="6">
    <source>
        <dbReference type="EMBL" id="WOG88529.1"/>
    </source>
</evidence>
<sequence>MSLMGPETGRCRRTDGKTWRCLKDVVPDQKYCERHMHRGRSTKRVEAFGIKSHNLAVTSAKLSTPISGNCQNKNPSPCRSNDLTKSATSITTLANGKSKPTNRLVKKDKSSRLVTINACNHNISCVGTIIYMSIHLRLQELNFKKMTPFIISSRENTDCLDGVDAGSNQLKDTNKGYSTNGDKHGASVTPELGNSTESVVYGDTIDTNTVCINCAITVEESQRCKRTDGKRWQCSREAIPQEKYCGSHINRGSKRCRLSPEAATAAATLATLVTLKNGPSPTNLNTDLCILHATHPPTVLESSTSGIK</sequence>
<gene>
    <name evidence="6" type="ORF">DCAR_0207764</name>
</gene>
<keyword evidence="3" id="KW-0805">Transcription regulation</keyword>
<dbReference type="AlphaFoldDB" id="A0AAF1AMD4"/>
<comment type="caution">
    <text evidence="2">Lacks conserved residue(s) required for the propagation of feature annotation.</text>
</comment>
<evidence type="ECO:0000256" key="2">
    <source>
        <dbReference type="PROSITE-ProRule" id="PRU01002"/>
    </source>
</evidence>
<dbReference type="Pfam" id="PF08879">
    <property type="entry name" value="WRC"/>
    <property type="match status" value="2"/>
</dbReference>
<dbReference type="GO" id="GO:0005524">
    <property type="term" value="F:ATP binding"/>
    <property type="evidence" value="ECO:0007669"/>
    <property type="project" value="UniProtKB-UniRule"/>
</dbReference>
<keyword evidence="3" id="KW-0010">Activator</keyword>
<dbReference type="GO" id="GO:0032502">
    <property type="term" value="P:developmental process"/>
    <property type="evidence" value="ECO:0007669"/>
    <property type="project" value="InterPro"/>
</dbReference>
<dbReference type="GO" id="GO:0005634">
    <property type="term" value="C:nucleus"/>
    <property type="evidence" value="ECO:0007669"/>
    <property type="project" value="UniProtKB-SubCell"/>
</dbReference>
<comment type="domain">
    <text evidence="3">The QLQ domain and WRC domain may be involved in protein-protein interaction and DNA-binding, respectively.</text>
</comment>
<proteinExistence type="inferred from homology"/>